<dbReference type="InterPro" id="IPR009057">
    <property type="entry name" value="Homeodomain-like_sf"/>
</dbReference>
<feature type="domain" description="HTH-type transcriptional regulator MT1864/Rv1816-like C-terminal" evidence="3">
    <location>
        <begin position="88"/>
        <end position="177"/>
    </location>
</feature>
<dbReference type="InterPro" id="IPR025996">
    <property type="entry name" value="MT1864/Rv1816-like_C"/>
</dbReference>
<dbReference type="Proteomes" id="UP000663555">
    <property type="component" value="Chromosome"/>
</dbReference>
<name>A0ABX7MSV0_9GAMM</name>
<keyword evidence="1" id="KW-0805">Transcription regulation</keyword>
<accession>A0ABX7MSV0</accession>
<dbReference type="RefSeq" id="WP_206643402.1">
    <property type="nucleotide sequence ID" value="NZ_CP071247.1"/>
</dbReference>
<organism evidence="4 5">
    <name type="scientific">Marinobacter salinisoli</name>
    <dbReference type="NCBI Taxonomy" id="2769486"/>
    <lineage>
        <taxon>Bacteria</taxon>
        <taxon>Pseudomonadati</taxon>
        <taxon>Pseudomonadota</taxon>
        <taxon>Gammaproteobacteria</taxon>
        <taxon>Pseudomonadales</taxon>
        <taxon>Marinobacteraceae</taxon>
        <taxon>Marinobacter</taxon>
    </lineage>
</organism>
<evidence type="ECO:0000256" key="2">
    <source>
        <dbReference type="ARBA" id="ARBA00023163"/>
    </source>
</evidence>
<reference evidence="4 5" key="1">
    <citation type="submission" date="2021-03" db="EMBL/GenBank/DDBJ databases">
        <title>Genome sequencing of Marinobacter sp. LPB0319.</title>
        <authorList>
            <person name="Kim J."/>
        </authorList>
    </citation>
    <scope>NUCLEOTIDE SEQUENCE [LARGE SCALE GENOMIC DNA]</scope>
    <source>
        <strain evidence="4 5">LPB0319</strain>
    </source>
</reference>
<proteinExistence type="predicted"/>
<protein>
    <submittedName>
        <fullName evidence="4">TetR/AcrR family transcriptional regulator</fullName>
    </submittedName>
</protein>
<sequence>MARRKDHTPEELTELVLGRVLEFLQNEPADQLSLRKLAKMVGYSPGTLINLFGSYSRLILAANARTLDIIARQLVDVMNHTESAEEKLHRFAQAYLSFAMQCPHQWRALFEHHMEEGEELPQWQWSRIERLFEMIEQCLYELNEGSLEADRHEASRVIWAAVHGICALSIDDKLFAQTSVGGDSMINSLLTHYLSSWKRD</sequence>
<dbReference type="SUPFAM" id="SSF48498">
    <property type="entry name" value="Tetracyclin repressor-like, C-terminal domain"/>
    <property type="match status" value="1"/>
</dbReference>
<dbReference type="InterPro" id="IPR036271">
    <property type="entry name" value="Tet_transcr_reg_TetR-rel_C_sf"/>
</dbReference>
<gene>
    <name evidence="4" type="ORF">LPB19_13425</name>
</gene>
<evidence type="ECO:0000313" key="4">
    <source>
        <dbReference type="EMBL" id="QSP94181.1"/>
    </source>
</evidence>
<evidence type="ECO:0000256" key="1">
    <source>
        <dbReference type="ARBA" id="ARBA00023015"/>
    </source>
</evidence>
<keyword evidence="2" id="KW-0804">Transcription</keyword>
<keyword evidence="5" id="KW-1185">Reference proteome</keyword>
<dbReference type="Gene3D" id="1.10.357.10">
    <property type="entry name" value="Tetracycline Repressor, domain 2"/>
    <property type="match status" value="1"/>
</dbReference>
<dbReference type="SUPFAM" id="SSF46689">
    <property type="entry name" value="Homeodomain-like"/>
    <property type="match status" value="1"/>
</dbReference>
<dbReference type="EMBL" id="CP071247">
    <property type="protein sequence ID" value="QSP94181.1"/>
    <property type="molecule type" value="Genomic_DNA"/>
</dbReference>
<evidence type="ECO:0000259" key="3">
    <source>
        <dbReference type="Pfam" id="PF13305"/>
    </source>
</evidence>
<evidence type="ECO:0000313" key="5">
    <source>
        <dbReference type="Proteomes" id="UP000663555"/>
    </source>
</evidence>
<dbReference type="Pfam" id="PF13305">
    <property type="entry name" value="TetR_C_33"/>
    <property type="match status" value="1"/>
</dbReference>